<dbReference type="OrthoDB" id="1921208at2759"/>
<feature type="signal peptide" evidence="2">
    <location>
        <begin position="1"/>
        <end position="19"/>
    </location>
</feature>
<accession>A0A836CKY3</accession>
<feature type="domain" description="Cupin type-1" evidence="3">
    <location>
        <begin position="111"/>
        <end position="172"/>
    </location>
</feature>
<dbReference type="SUPFAM" id="SSF51182">
    <property type="entry name" value="RmlC-like cupins"/>
    <property type="match status" value="1"/>
</dbReference>
<dbReference type="AlphaFoldDB" id="A0A836CKY3"/>
<dbReference type="InterPro" id="IPR014710">
    <property type="entry name" value="RmlC-like_jellyroll"/>
</dbReference>
<evidence type="ECO:0000256" key="2">
    <source>
        <dbReference type="SAM" id="SignalP"/>
    </source>
</evidence>
<evidence type="ECO:0000259" key="3">
    <source>
        <dbReference type="Pfam" id="PF00190"/>
    </source>
</evidence>
<sequence>MVLTTLALCAILLAQQATAASFPAEEGHPRHRRAQQGQGTPQVSFALPTREEFRAQFPNNADFVFDLNGSPPARETAAGLELQYVIEAPTEGVQNAFVEENGGRGIVNAAMTGQVSLFPQGLVHSNTNLGCSRAVLLAAFNSEDPGVLTITNQALPNLPPDELAASLGITVRQLEAITNGVPKTPAEGAEACRQRCGISGGGGSGGGGSGGGSSSGGGDGQQGGGTGGGY</sequence>
<name>A0A836CKY3_9STRA</name>
<dbReference type="Pfam" id="PF00190">
    <property type="entry name" value="Cupin_1"/>
    <property type="match status" value="1"/>
</dbReference>
<dbReference type="InterPro" id="IPR011051">
    <property type="entry name" value="RmlC_Cupin_sf"/>
</dbReference>
<comment type="caution">
    <text evidence="4">The sequence shown here is derived from an EMBL/GenBank/DDBJ whole genome shotgun (WGS) entry which is preliminary data.</text>
</comment>
<proteinExistence type="predicted"/>
<evidence type="ECO:0000313" key="5">
    <source>
        <dbReference type="Proteomes" id="UP000664859"/>
    </source>
</evidence>
<keyword evidence="2" id="KW-0732">Signal</keyword>
<gene>
    <name evidence="4" type="ORF">JKP88DRAFT_302392</name>
</gene>
<dbReference type="Gene3D" id="2.60.120.10">
    <property type="entry name" value="Jelly Rolls"/>
    <property type="match status" value="1"/>
</dbReference>
<evidence type="ECO:0000313" key="4">
    <source>
        <dbReference type="EMBL" id="KAG5189234.1"/>
    </source>
</evidence>
<dbReference type="EMBL" id="JAFCMP010000055">
    <property type="protein sequence ID" value="KAG5189234.1"/>
    <property type="molecule type" value="Genomic_DNA"/>
</dbReference>
<protein>
    <recommendedName>
        <fullName evidence="3">Cupin type-1 domain-containing protein</fullName>
    </recommendedName>
</protein>
<dbReference type="Proteomes" id="UP000664859">
    <property type="component" value="Unassembled WGS sequence"/>
</dbReference>
<dbReference type="InterPro" id="IPR006045">
    <property type="entry name" value="Cupin_1"/>
</dbReference>
<keyword evidence="5" id="KW-1185">Reference proteome</keyword>
<feature type="region of interest" description="Disordered" evidence="1">
    <location>
        <begin position="203"/>
        <end position="230"/>
    </location>
</feature>
<reference evidence="4" key="1">
    <citation type="submission" date="2021-02" db="EMBL/GenBank/DDBJ databases">
        <title>First Annotated Genome of the Yellow-green Alga Tribonema minus.</title>
        <authorList>
            <person name="Mahan K.M."/>
        </authorList>
    </citation>
    <scope>NUCLEOTIDE SEQUENCE</scope>
    <source>
        <strain evidence="4">UTEX B ZZ1240</strain>
    </source>
</reference>
<organism evidence="4 5">
    <name type="scientific">Tribonema minus</name>
    <dbReference type="NCBI Taxonomy" id="303371"/>
    <lineage>
        <taxon>Eukaryota</taxon>
        <taxon>Sar</taxon>
        <taxon>Stramenopiles</taxon>
        <taxon>Ochrophyta</taxon>
        <taxon>PX clade</taxon>
        <taxon>Xanthophyceae</taxon>
        <taxon>Tribonematales</taxon>
        <taxon>Tribonemataceae</taxon>
        <taxon>Tribonema</taxon>
    </lineage>
</organism>
<feature type="chain" id="PRO_5032898062" description="Cupin type-1 domain-containing protein" evidence="2">
    <location>
        <begin position="20"/>
        <end position="230"/>
    </location>
</feature>
<evidence type="ECO:0000256" key="1">
    <source>
        <dbReference type="SAM" id="MobiDB-lite"/>
    </source>
</evidence>